<comment type="caution">
    <text evidence="1">The sequence shown here is derived from an EMBL/GenBank/DDBJ whole genome shotgun (WGS) entry which is preliminary data.</text>
</comment>
<dbReference type="Proteomes" id="UP000076874">
    <property type="component" value="Unassembled WGS sequence"/>
</dbReference>
<protein>
    <submittedName>
        <fullName evidence="1">Uncharacterized protein</fullName>
    </submittedName>
</protein>
<dbReference type="AlphaFoldDB" id="A0A167W3U8"/>
<dbReference type="EMBL" id="AZHD01000005">
    <property type="protein sequence ID" value="OAA63305.1"/>
    <property type="molecule type" value="Genomic_DNA"/>
</dbReference>
<accession>A0A167W3U8</accession>
<keyword evidence="2" id="KW-1185">Reference proteome</keyword>
<reference evidence="1 2" key="1">
    <citation type="journal article" date="2016" name="Genome Biol. Evol.">
        <title>Divergent and convergent evolution of fungal pathogenicity.</title>
        <authorList>
            <person name="Shang Y."/>
            <person name="Xiao G."/>
            <person name="Zheng P."/>
            <person name="Cen K."/>
            <person name="Zhan S."/>
            <person name="Wang C."/>
        </authorList>
    </citation>
    <scope>NUCLEOTIDE SEQUENCE [LARGE SCALE GENOMIC DNA]</scope>
    <source>
        <strain evidence="1 2">RCEF 264</strain>
    </source>
</reference>
<proteinExistence type="predicted"/>
<gene>
    <name evidence="1" type="ORF">SPI_03468</name>
</gene>
<organism evidence="1 2">
    <name type="scientific">Niveomyces insectorum RCEF 264</name>
    <dbReference type="NCBI Taxonomy" id="1081102"/>
    <lineage>
        <taxon>Eukaryota</taxon>
        <taxon>Fungi</taxon>
        <taxon>Dikarya</taxon>
        <taxon>Ascomycota</taxon>
        <taxon>Pezizomycotina</taxon>
        <taxon>Sordariomycetes</taxon>
        <taxon>Hypocreomycetidae</taxon>
        <taxon>Hypocreales</taxon>
        <taxon>Cordycipitaceae</taxon>
        <taxon>Niveomyces</taxon>
    </lineage>
</organism>
<evidence type="ECO:0000313" key="1">
    <source>
        <dbReference type="EMBL" id="OAA63305.1"/>
    </source>
</evidence>
<sequence length="94" mass="10347">MCRLQHSAQRCIGSRRVTAAATATVLLYRGAASGDVDDQASSYSTFCSRTCSDKRRPMRKVTAAAALDAKLARFYPDGMDATTGRKARTRRRWA</sequence>
<name>A0A167W3U8_9HYPO</name>
<evidence type="ECO:0000313" key="2">
    <source>
        <dbReference type="Proteomes" id="UP000076874"/>
    </source>
</evidence>